<dbReference type="Proteomes" id="UP000029859">
    <property type="component" value="Unassembled WGS sequence"/>
</dbReference>
<keyword evidence="3" id="KW-1185">Reference proteome</keyword>
<keyword evidence="1" id="KW-1133">Transmembrane helix</keyword>
<dbReference type="OrthoDB" id="141678at2157"/>
<keyword evidence="1" id="KW-0472">Membrane</keyword>
<reference evidence="2 3" key="1">
    <citation type="submission" date="2014-09" db="EMBL/GenBank/DDBJ databases">
        <title>Draft genome sequence of an obligately methylotrophic methanogen, Methanococcoides methylutens, isolated from marine sediment.</title>
        <authorList>
            <person name="Guan Y."/>
            <person name="Ngugi D.K."/>
            <person name="Blom J."/>
            <person name="Ali S."/>
            <person name="Ferry J.G."/>
            <person name="Stingl U."/>
        </authorList>
    </citation>
    <scope>NUCLEOTIDE SEQUENCE [LARGE SCALE GENOMIC DNA]</scope>
    <source>
        <strain evidence="2 3">DSM 2657</strain>
    </source>
</reference>
<comment type="caution">
    <text evidence="2">The sequence shown here is derived from an EMBL/GenBank/DDBJ whole genome shotgun (WGS) entry which is preliminary data.</text>
</comment>
<keyword evidence="1" id="KW-0812">Transmembrane</keyword>
<protein>
    <submittedName>
        <fullName evidence="2">Heat-shock protein</fullName>
    </submittedName>
</protein>
<accession>A0A099SYT4</accession>
<feature type="transmembrane region" description="Helical" evidence="1">
    <location>
        <begin position="74"/>
        <end position="98"/>
    </location>
</feature>
<feature type="transmembrane region" description="Helical" evidence="1">
    <location>
        <begin position="12"/>
        <end position="36"/>
    </location>
</feature>
<feature type="transmembrane region" description="Helical" evidence="1">
    <location>
        <begin position="42"/>
        <end position="62"/>
    </location>
</feature>
<organism evidence="2 3">
    <name type="scientific">Methanococcoides methylutens</name>
    <dbReference type="NCBI Taxonomy" id="2226"/>
    <lineage>
        <taxon>Archaea</taxon>
        <taxon>Methanobacteriati</taxon>
        <taxon>Methanobacteriota</taxon>
        <taxon>Stenosarchaea group</taxon>
        <taxon>Methanomicrobia</taxon>
        <taxon>Methanosarcinales</taxon>
        <taxon>Methanosarcinaceae</taxon>
        <taxon>Methanococcoides</taxon>
    </lineage>
</organism>
<sequence length="137" mass="14439">MNAEISDNPFLQALAVSSTMSIFMIGMALGVMNIVSSGISPMPSSVILLIFAVVFIVGSVFFEKRGADQIGALIGGCVVSLAATISIFSFFGGVDFVLKDGLSVLGWDRLVSALAICMIASMLLVKLLSYKMQAEYA</sequence>
<evidence type="ECO:0000256" key="1">
    <source>
        <dbReference type="SAM" id="Phobius"/>
    </source>
</evidence>
<gene>
    <name evidence="2" type="ORF">LI82_10025</name>
</gene>
<name>A0A099SYT4_METMT</name>
<dbReference type="RefSeq" id="WP_048195311.1">
    <property type="nucleotide sequence ID" value="NZ_CAAGSM010000001.1"/>
</dbReference>
<evidence type="ECO:0000313" key="2">
    <source>
        <dbReference type="EMBL" id="KGK98070.1"/>
    </source>
</evidence>
<dbReference type="EMBL" id="JRHO01000014">
    <property type="protein sequence ID" value="KGK98070.1"/>
    <property type="molecule type" value="Genomic_DNA"/>
</dbReference>
<proteinExistence type="predicted"/>
<dbReference type="AlphaFoldDB" id="A0A099SYT4"/>
<evidence type="ECO:0000313" key="3">
    <source>
        <dbReference type="Proteomes" id="UP000029859"/>
    </source>
</evidence>
<feature type="transmembrane region" description="Helical" evidence="1">
    <location>
        <begin position="110"/>
        <end position="128"/>
    </location>
</feature>